<name>A0A7C4Y4F0_UNCW3</name>
<dbReference type="AlphaFoldDB" id="A0A7C4Y4F0"/>
<proteinExistence type="inferred from homology"/>
<dbReference type="GO" id="GO:0003676">
    <property type="term" value="F:nucleic acid binding"/>
    <property type="evidence" value="ECO:0007669"/>
    <property type="project" value="InterPro"/>
</dbReference>
<evidence type="ECO:0000256" key="2">
    <source>
        <dbReference type="HAMAP-Rule" id="MF_00048"/>
    </source>
</evidence>
<dbReference type="InterPro" id="IPR011335">
    <property type="entry name" value="Restrct_endonuc-II-like"/>
</dbReference>
<dbReference type="InterPro" id="IPR011856">
    <property type="entry name" value="tRNA_endonuc-like_dom_sf"/>
</dbReference>
<dbReference type="Gene3D" id="3.40.1350.10">
    <property type="match status" value="1"/>
</dbReference>
<dbReference type="NCBIfam" id="NF009150">
    <property type="entry name" value="PRK12497.1-3"/>
    <property type="match status" value="1"/>
</dbReference>
<dbReference type="NCBIfam" id="TIGR00252">
    <property type="entry name" value="YraN family protein"/>
    <property type="match status" value="1"/>
</dbReference>
<evidence type="ECO:0000256" key="1">
    <source>
        <dbReference type="ARBA" id="ARBA00006738"/>
    </source>
</evidence>
<evidence type="ECO:0000313" key="3">
    <source>
        <dbReference type="EMBL" id="HGW91102.1"/>
    </source>
</evidence>
<gene>
    <name evidence="3" type="ORF">ENV67_00990</name>
</gene>
<reference evidence="3" key="1">
    <citation type="journal article" date="2020" name="mSystems">
        <title>Genome- and Community-Level Interaction Insights into Carbon Utilization and Element Cycling Functions of Hydrothermarchaeota in Hydrothermal Sediment.</title>
        <authorList>
            <person name="Zhou Z."/>
            <person name="Liu Y."/>
            <person name="Xu W."/>
            <person name="Pan J."/>
            <person name="Luo Z.H."/>
            <person name="Li M."/>
        </authorList>
    </citation>
    <scope>NUCLEOTIDE SEQUENCE [LARGE SCALE GENOMIC DNA]</scope>
    <source>
        <strain evidence="3">SpSt-780</strain>
    </source>
</reference>
<comment type="similarity">
    <text evidence="1 2">Belongs to the UPF0102 family.</text>
</comment>
<dbReference type="EMBL" id="DTHG01000011">
    <property type="protein sequence ID" value="HGW91102.1"/>
    <property type="molecule type" value="Genomic_DNA"/>
</dbReference>
<dbReference type="PANTHER" id="PTHR34039">
    <property type="entry name" value="UPF0102 PROTEIN YRAN"/>
    <property type="match status" value="1"/>
</dbReference>
<protein>
    <recommendedName>
        <fullName evidence="2">UPF0102 protein ENV67_00990</fullName>
    </recommendedName>
</protein>
<dbReference type="PANTHER" id="PTHR34039:SF1">
    <property type="entry name" value="UPF0102 PROTEIN YRAN"/>
    <property type="match status" value="1"/>
</dbReference>
<dbReference type="SUPFAM" id="SSF52980">
    <property type="entry name" value="Restriction endonuclease-like"/>
    <property type="match status" value="1"/>
</dbReference>
<dbReference type="HAMAP" id="MF_00048">
    <property type="entry name" value="UPF0102"/>
    <property type="match status" value="1"/>
</dbReference>
<comment type="caution">
    <text evidence="3">The sequence shown here is derived from an EMBL/GenBank/DDBJ whole genome shotgun (WGS) entry which is preliminary data.</text>
</comment>
<organism evidence="3">
    <name type="scientific">candidate division WOR-3 bacterium</name>
    <dbReference type="NCBI Taxonomy" id="2052148"/>
    <lineage>
        <taxon>Bacteria</taxon>
        <taxon>Bacteria division WOR-3</taxon>
    </lineage>
</organism>
<dbReference type="InterPro" id="IPR003509">
    <property type="entry name" value="UPF0102_YraN-like"/>
</dbReference>
<accession>A0A7C4Y4F0</accession>
<dbReference type="Pfam" id="PF02021">
    <property type="entry name" value="UPF0102"/>
    <property type="match status" value="1"/>
</dbReference>
<sequence>MGKHSDQYHKYRDFSEKEAEVYLKKKGYKILERNLRIGYLEMDLIAEKDKTIVFVEVKRRENLDYGEPENFIDKKKIDKLKNFAKIYLSMKNQYDDYDVRFDVIGMSNGVLKHIEDAFRES</sequence>